<keyword evidence="6" id="KW-1185">Reference proteome</keyword>
<dbReference type="Pfam" id="PF08028">
    <property type="entry name" value="Acyl-CoA_dh_2"/>
    <property type="match status" value="1"/>
</dbReference>
<evidence type="ECO:0000256" key="2">
    <source>
        <dbReference type="SAM" id="Phobius"/>
    </source>
</evidence>
<dbReference type="InterPro" id="IPR046373">
    <property type="entry name" value="Acyl-CoA_Oxase/DH_mid-dom_sf"/>
</dbReference>
<evidence type="ECO:0000313" key="5">
    <source>
        <dbReference type="EMBL" id="MBY5957475.1"/>
    </source>
</evidence>
<dbReference type="InterPro" id="IPR013786">
    <property type="entry name" value="AcylCoA_DH/ox_N"/>
</dbReference>
<keyword evidence="2" id="KW-0472">Membrane</keyword>
<keyword evidence="2" id="KW-0812">Transmembrane</keyword>
<proteinExistence type="predicted"/>
<keyword evidence="1" id="KW-0560">Oxidoreductase</keyword>
<dbReference type="GO" id="GO:0050660">
    <property type="term" value="F:flavin adenine dinucleotide binding"/>
    <property type="evidence" value="ECO:0007669"/>
    <property type="project" value="InterPro"/>
</dbReference>
<dbReference type="InterPro" id="IPR013107">
    <property type="entry name" value="Acyl-CoA_DH_C"/>
</dbReference>
<feature type="transmembrane region" description="Helical" evidence="2">
    <location>
        <begin position="221"/>
        <end position="241"/>
    </location>
</feature>
<dbReference type="SUPFAM" id="SSF56645">
    <property type="entry name" value="Acyl-CoA dehydrogenase NM domain-like"/>
    <property type="match status" value="1"/>
</dbReference>
<dbReference type="Gene3D" id="1.10.540.10">
    <property type="entry name" value="Acyl-CoA dehydrogenase/oxidase, N-terminal domain"/>
    <property type="match status" value="1"/>
</dbReference>
<organism evidence="5 6">
    <name type="scientific">Membranihabitans marinus</name>
    <dbReference type="NCBI Taxonomy" id="1227546"/>
    <lineage>
        <taxon>Bacteria</taxon>
        <taxon>Pseudomonadati</taxon>
        <taxon>Bacteroidota</taxon>
        <taxon>Saprospiria</taxon>
        <taxon>Saprospirales</taxon>
        <taxon>Saprospiraceae</taxon>
        <taxon>Membranihabitans</taxon>
    </lineage>
</organism>
<evidence type="ECO:0000259" key="3">
    <source>
        <dbReference type="Pfam" id="PF02771"/>
    </source>
</evidence>
<dbReference type="PIRSF" id="PIRSF016578">
    <property type="entry name" value="HsaA"/>
    <property type="match status" value="1"/>
</dbReference>
<evidence type="ECO:0008006" key="7">
    <source>
        <dbReference type="Google" id="ProtNLM"/>
    </source>
</evidence>
<comment type="caution">
    <text evidence="5">The sequence shown here is derived from an EMBL/GenBank/DDBJ whole genome shotgun (WGS) entry which is preliminary data.</text>
</comment>
<feature type="domain" description="Acyl-CoA dehydrogenase/oxidase N-terminal" evidence="3">
    <location>
        <begin position="23"/>
        <end position="102"/>
    </location>
</feature>
<keyword evidence="2" id="KW-1133">Transmembrane helix</keyword>
<dbReference type="Pfam" id="PF02771">
    <property type="entry name" value="Acyl-CoA_dh_N"/>
    <property type="match status" value="1"/>
</dbReference>
<dbReference type="GO" id="GO:0016627">
    <property type="term" value="F:oxidoreductase activity, acting on the CH-CH group of donors"/>
    <property type="evidence" value="ECO:0007669"/>
    <property type="project" value="InterPro"/>
</dbReference>
<dbReference type="EMBL" id="JAHVHU010000005">
    <property type="protein sequence ID" value="MBY5957475.1"/>
    <property type="molecule type" value="Genomic_DNA"/>
</dbReference>
<evidence type="ECO:0000313" key="6">
    <source>
        <dbReference type="Proteomes" id="UP000753961"/>
    </source>
</evidence>
<dbReference type="RefSeq" id="WP_222578997.1">
    <property type="nucleotide sequence ID" value="NZ_JAHVHU010000005.1"/>
</dbReference>
<evidence type="ECO:0000256" key="1">
    <source>
        <dbReference type="ARBA" id="ARBA00023002"/>
    </source>
</evidence>
<feature type="domain" description="Acyl-CoA dehydrogenase C-terminal" evidence="4">
    <location>
        <begin position="262"/>
        <end position="351"/>
    </location>
</feature>
<gene>
    <name evidence="5" type="ORF">KUV50_04960</name>
</gene>
<sequence>MDTLHNSQYFFSEEDQKQLIDLQPSLDQLGYFPREALEVITQNQHFHLFVPQERGGLGCSLTTGMRIIEAYSRIEGNLGWIVQIGAGGGVFAAYLEEAVARSFLGRPDQVIAGSDYAGGKAVSVPGGYKVSGAWKYASGSLHATAFTANCRIVKDPNDIRVKAVIVPAEQVTVIKDWNAMGMRATDSHSFRINDVFVPEKHAFTVAPDQLLIENRLLQLPFMLYARALFVPVLIGTTFRYLNLYRDYVVRRNFSLDSRSAVAADHLEKTWQASRNDLYQYAEKIWHSAEIKEVDKETEKQFSRQCIQITDRLLISIDQCHRHTGMEGIRMNSQINATYRNIKTAAAHFLLSPGSL</sequence>
<dbReference type="InterPro" id="IPR009100">
    <property type="entry name" value="AcylCoA_DH/oxidase_NM_dom_sf"/>
</dbReference>
<dbReference type="Gene3D" id="1.20.140.10">
    <property type="entry name" value="Butyryl-CoA Dehydrogenase, subunit A, domain 3"/>
    <property type="match status" value="1"/>
</dbReference>
<protein>
    <recommendedName>
        <fullName evidence="7">Acyl-CoA dehydrogenase</fullName>
    </recommendedName>
</protein>
<name>A0A953HSC0_9BACT</name>
<dbReference type="Proteomes" id="UP000753961">
    <property type="component" value="Unassembled WGS sequence"/>
</dbReference>
<dbReference type="AlphaFoldDB" id="A0A953HSC0"/>
<evidence type="ECO:0000259" key="4">
    <source>
        <dbReference type="Pfam" id="PF08028"/>
    </source>
</evidence>
<reference evidence="5" key="1">
    <citation type="submission" date="2021-06" db="EMBL/GenBank/DDBJ databases">
        <title>44 bacteria genomes isolated from Dapeng, Shenzhen.</title>
        <authorList>
            <person name="Zheng W."/>
            <person name="Yu S."/>
            <person name="Huang Y."/>
        </authorList>
    </citation>
    <scope>NUCLEOTIDE SEQUENCE</scope>
    <source>
        <strain evidence="5">DP5N28-2</strain>
    </source>
</reference>
<dbReference type="Gene3D" id="2.40.110.10">
    <property type="entry name" value="Butyryl-CoA Dehydrogenase, subunit A, domain 2"/>
    <property type="match status" value="1"/>
</dbReference>
<accession>A0A953HSC0</accession>
<dbReference type="InterPro" id="IPR037069">
    <property type="entry name" value="AcylCoA_DH/ox_N_sf"/>
</dbReference>